<keyword evidence="4 14" id="KW-0863">Zinc-finger</keyword>
<dbReference type="InterPro" id="IPR013088">
    <property type="entry name" value="Znf_NHR/GATA"/>
</dbReference>
<reference evidence="18 19" key="1">
    <citation type="submission" date="2024-05" db="EMBL/GenBank/DDBJ databases">
        <title>Culex pipiens pipiens assembly and annotation.</title>
        <authorList>
            <person name="Alout H."/>
            <person name="Durand T."/>
        </authorList>
    </citation>
    <scope>NUCLEOTIDE SEQUENCE [LARGE SCALE GENOMIC DNA]</scope>
    <source>
        <strain evidence="18">HA-2024</strain>
        <tissue evidence="18">Whole body</tissue>
    </source>
</reference>
<evidence type="ECO:0000256" key="1">
    <source>
        <dbReference type="ARBA" id="ARBA00004123"/>
    </source>
</evidence>
<dbReference type="InterPro" id="IPR044101">
    <property type="entry name" value="NR_DBD_ROR"/>
</dbReference>
<accession>A0ABD1DUF1</accession>
<dbReference type="SMART" id="SM00430">
    <property type="entry name" value="HOLI"/>
    <property type="match status" value="1"/>
</dbReference>
<evidence type="ECO:0000256" key="7">
    <source>
        <dbReference type="ARBA" id="ARBA00023125"/>
    </source>
</evidence>
<dbReference type="Gene3D" id="1.10.565.10">
    <property type="entry name" value="Retinoid X Receptor"/>
    <property type="match status" value="1"/>
</dbReference>
<evidence type="ECO:0000256" key="9">
    <source>
        <dbReference type="ARBA" id="ARBA00023170"/>
    </source>
</evidence>
<evidence type="ECO:0000256" key="14">
    <source>
        <dbReference type="RuleBase" id="RU004334"/>
    </source>
</evidence>
<keyword evidence="19" id="KW-1185">Reference proteome</keyword>
<dbReference type="InterPro" id="IPR000536">
    <property type="entry name" value="Nucl_hrmn_rcpt_lig-bd"/>
</dbReference>
<keyword evidence="9 14" id="KW-0675">Receptor</keyword>
<evidence type="ECO:0000256" key="12">
    <source>
        <dbReference type="ARBA" id="ARBA00072676"/>
    </source>
</evidence>
<evidence type="ECO:0000256" key="5">
    <source>
        <dbReference type="ARBA" id="ARBA00022833"/>
    </source>
</evidence>
<dbReference type="PRINTS" id="PR00047">
    <property type="entry name" value="STROIDFINGER"/>
</dbReference>
<dbReference type="EMBL" id="JBEHCU010001729">
    <property type="protein sequence ID" value="KAL1403335.1"/>
    <property type="molecule type" value="Genomic_DNA"/>
</dbReference>
<feature type="compositionally biased region" description="Polar residues" evidence="15">
    <location>
        <begin position="320"/>
        <end position="330"/>
    </location>
</feature>
<dbReference type="CDD" id="cd06968">
    <property type="entry name" value="NR_DBD_ROR"/>
    <property type="match status" value="1"/>
</dbReference>
<dbReference type="InterPro" id="IPR035500">
    <property type="entry name" value="NHR-like_dom_sf"/>
</dbReference>
<dbReference type="PRINTS" id="PR00398">
    <property type="entry name" value="STRDHORMONER"/>
</dbReference>
<dbReference type="SMART" id="SM00399">
    <property type="entry name" value="ZnF_C4"/>
    <property type="match status" value="1"/>
</dbReference>
<evidence type="ECO:0000256" key="8">
    <source>
        <dbReference type="ARBA" id="ARBA00023163"/>
    </source>
</evidence>
<organism evidence="18 19">
    <name type="scientific">Culex pipiens pipiens</name>
    <name type="common">Northern house mosquito</name>
    <dbReference type="NCBI Taxonomy" id="38569"/>
    <lineage>
        <taxon>Eukaryota</taxon>
        <taxon>Metazoa</taxon>
        <taxon>Ecdysozoa</taxon>
        <taxon>Arthropoda</taxon>
        <taxon>Hexapoda</taxon>
        <taxon>Insecta</taxon>
        <taxon>Pterygota</taxon>
        <taxon>Neoptera</taxon>
        <taxon>Endopterygota</taxon>
        <taxon>Diptera</taxon>
        <taxon>Nematocera</taxon>
        <taxon>Culicoidea</taxon>
        <taxon>Culicidae</taxon>
        <taxon>Culicinae</taxon>
        <taxon>Culicini</taxon>
        <taxon>Culex</taxon>
        <taxon>Culex</taxon>
    </lineage>
</organism>
<evidence type="ECO:0000256" key="6">
    <source>
        <dbReference type="ARBA" id="ARBA00023015"/>
    </source>
</evidence>
<dbReference type="GO" id="GO:0008270">
    <property type="term" value="F:zinc ion binding"/>
    <property type="evidence" value="ECO:0007669"/>
    <property type="project" value="UniProtKB-KW"/>
</dbReference>
<dbReference type="InterPro" id="IPR001723">
    <property type="entry name" value="Nuclear_hrmn_rcpt"/>
</dbReference>
<evidence type="ECO:0000313" key="19">
    <source>
        <dbReference type="Proteomes" id="UP001562425"/>
    </source>
</evidence>
<feature type="region of interest" description="Disordered" evidence="15">
    <location>
        <begin position="419"/>
        <end position="438"/>
    </location>
</feature>
<feature type="domain" description="Nuclear receptor" evidence="16">
    <location>
        <begin position="211"/>
        <end position="286"/>
    </location>
</feature>
<feature type="non-terminal residue" evidence="18">
    <location>
        <position position="748"/>
    </location>
</feature>
<dbReference type="InterPro" id="IPR001728">
    <property type="entry name" value="ThyrH_rcpt"/>
</dbReference>
<comment type="subcellular location">
    <subcellularLocation>
        <location evidence="1 14">Nucleus</location>
    </subcellularLocation>
</comment>
<keyword evidence="5 14" id="KW-0862">Zinc</keyword>
<feature type="region of interest" description="Disordered" evidence="15">
    <location>
        <begin position="66"/>
        <end position="102"/>
    </location>
</feature>
<keyword evidence="10 14" id="KW-0539">Nucleus</keyword>
<dbReference type="PROSITE" id="PS00031">
    <property type="entry name" value="NUCLEAR_REC_DBD_1"/>
    <property type="match status" value="1"/>
</dbReference>
<comment type="similarity">
    <text evidence="2">Belongs to the nuclear hormone receptor family. NR1 subfamily.</text>
</comment>
<keyword evidence="3 14" id="KW-0479">Metal-binding</keyword>
<dbReference type="Proteomes" id="UP001562425">
    <property type="component" value="Unassembled WGS sequence"/>
</dbReference>
<evidence type="ECO:0000256" key="10">
    <source>
        <dbReference type="ARBA" id="ARBA00023242"/>
    </source>
</evidence>
<evidence type="ECO:0000256" key="15">
    <source>
        <dbReference type="SAM" id="MobiDB-lite"/>
    </source>
</evidence>
<dbReference type="GO" id="GO:0010468">
    <property type="term" value="P:regulation of gene expression"/>
    <property type="evidence" value="ECO:0007669"/>
    <property type="project" value="UniProtKB-ARBA"/>
</dbReference>
<dbReference type="AlphaFoldDB" id="A0ABD1DUF1"/>
<keyword evidence="8 14" id="KW-0804">Transcription</keyword>
<dbReference type="GO" id="GO:0003677">
    <property type="term" value="F:DNA binding"/>
    <property type="evidence" value="ECO:0007669"/>
    <property type="project" value="UniProtKB-KW"/>
</dbReference>
<protein>
    <recommendedName>
        <fullName evidence="12">Probable nuclear hormone receptor HR3</fullName>
    </recommendedName>
    <alternativeName>
        <fullName evidence="13">Nuclear receptor subfamily 1 group F member 4</fullName>
    </alternativeName>
</protein>
<keyword evidence="6 14" id="KW-0805">Transcription regulation</keyword>
<dbReference type="GO" id="GO:0005634">
    <property type="term" value="C:nucleus"/>
    <property type="evidence" value="ECO:0007669"/>
    <property type="project" value="UniProtKB-SubCell"/>
</dbReference>
<dbReference type="PROSITE" id="PS51030">
    <property type="entry name" value="NUCLEAR_REC_DBD_2"/>
    <property type="match status" value="1"/>
</dbReference>
<evidence type="ECO:0000256" key="11">
    <source>
        <dbReference type="ARBA" id="ARBA00055215"/>
    </source>
</evidence>
<comment type="caution">
    <text evidence="18">The sequence shown here is derived from an EMBL/GenBank/DDBJ whole genome shotgun (WGS) entry which is preliminary data.</text>
</comment>
<feature type="compositionally biased region" description="Low complexity" evidence="15">
    <location>
        <begin position="428"/>
        <end position="438"/>
    </location>
</feature>
<comment type="function">
    <text evidence="11">Putative receptor whose ligand is not yet known.</text>
</comment>
<dbReference type="InterPro" id="IPR001628">
    <property type="entry name" value="Znf_hrmn_rcpt"/>
</dbReference>
<dbReference type="PRINTS" id="PR00546">
    <property type="entry name" value="THYROIDHORMR"/>
</dbReference>
<feature type="domain" description="NR LBD" evidence="17">
    <location>
        <begin position="541"/>
        <end position="748"/>
    </location>
</feature>
<evidence type="ECO:0000259" key="17">
    <source>
        <dbReference type="PROSITE" id="PS51843"/>
    </source>
</evidence>
<evidence type="ECO:0000256" key="13">
    <source>
        <dbReference type="ARBA" id="ARBA00077334"/>
    </source>
</evidence>
<dbReference type="Pfam" id="PF00104">
    <property type="entry name" value="Hormone_recep"/>
    <property type="match status" value="1"/>
</dbReference>
<evidence type="ECO:0000256" key="4">
    <source>
        <dbReference type="ARBA" id="ARBA00022771"/>
    </source>
</evidence>
<sequence>MDSEFTEFFNQTWNSKFQGNRLGDGAAGAAAGSGGATGNGSGLGMFGGASAAAMAAAPKLSSRLMQPLNSDHSTSAGSSTSTTVAAANRPSTTAHSSSSSTMNQQDFNAFCSSLTAAAAAASAAAATAASTSDLAADSTTPPPQGMGGGGGSGQGSMSTSNLLAAAAAAAAAAGNGDMGMAGVAGADLLGALGAHSHEKKPPNSIRAQIEIIPCKVCGDKSSGVHYGVITCEGCKGFFRRSQSSVVNYQCPRNKQCVVDRVNRNRCQYCRLQKCLKLGMSRDAVKFGRMSKKQREKVEDEVRFHRAQMRAQSDAAPDSSVFDTQTPSSSDQLHHGYNGYAYNNEVGYGSPYGGYSASVTPQQTMGYDISADYVDSTTTYEPRSTTIIDSDFISGHNKDGSPNHRAITLNDIRLARVQQTATTTSNNGQQSQQQQQQQQQQQHSQQQQIQQQQQQTAISTALPNQTTGNNNNNNNSTNSTIITIKQEQLASVDSIVGSFVDSTTFLPSPNSQQQQQMVNPNLVQGNQGLPQTVVSGSAEGDINDVLIKTLAEAHANTNHKLDIVHEMFRKSQDVTRILYYKNMSQEELWLDCAEKPTAMIQQIIEFAKLIPGFMRLSQDDQILLLKTGSFELAIVRMSRLMDLSTNSVLYGDIMLPQDVFYTSDSFEMKLVACIFETAKSIAELKLTETELALYQSLVLLWPERNGVRGNTEIQRLFEMSMSAIRQEIEANHAPLKGDVTVLEILLNKI</sequence>
<gene>
    <name evidence="18" type="ORF">pipiens_005712</name>
</gene>
<dbReference type="SUPFAM" id="SSF57716">
    <property type="entry name" value="Glucocorticoid receptor-like (DNA-binding domain)"/>
    <property type="match status" value="1"/>
</dbReference>
<feature type="compositionally biased region" description="Gly residues" evidence="15">
    <location>
        <begin position="145"/>
        <end position="154"/>
    </location>
</feature>
<dbReference type="FunFam" id="3.30.50.10:FF:000003">
    <property type="entry name" value="Nuclear orphan receptor ROR-beta"/>
    <property type="match status" value="1"/>
</dbReference>
<name>A0ABD1DUF1_CULPP</name>
<feature type="region of interest" description="Disordered" evidence="15">
    <location>
        <begin position="134"/>
        <end position="157"/>
    </location>
</feature>
<dbReference type="Gene3D" id="3.30.50.10">
    <property type="entry name" value="Erythroid Transcription Factor GATA-1, subunit A"/>
    <property type="match status" value="1"/>
</dbReference>
<dbReference type="PROSITE" id="PS51843">
    <property type="entry name" value="NR_LBD"/>
    <property type="match status" value="1"/>
</dbReference>
<feature type="compositionally biased region" description="Low complexity" evidence="15">
    <location>
        <begin position="73"/>
        <end position="101"/>
    </location>
</feature>
<evidence type="ECO:0000256" key="3">
    <source>
        <dbReference type="ARBA" id="ARBA00022723"/>
    </source>
</evidence>
<dbReference type="SUPFAM" id="SSF48508">
    <property type="entry name" value="Nuclear receptor ligand-binding domain"/>
    <property type="match status" value="1"/>
</dbReference>
<feature type="region of interest" description="Disordered" evidence="15">
    <location>
        <begin position="309"/>
        <end position="331"/>
    </location>
</feature>
<proteinExistence type="inferred from homology"/>
<dbReference type="PANTHER" id="PTHR45805:SF2">
    <property type="entry name" value="NUCLEAR HORMONE RECEPTOR HR3-RELATED"/>
    <property type="match status" value="1"/>
</dbReference>
<evidence type="ECO:0000256" key="2">
    <source>
        <dbReference type="ARBA" id="ARBA00008092"/>
    </source>
</evidence>
<dbReference type="Pfam" id="PF00105">
    <property type="entry name" value="zf-C4"/>
    <property type="match status" value="1"/>
</dbReference>
<keyword evidence="7 14" id="KW-0238">DNA-binding</keyword>
<evidence type="ECO:0000313" key="18">
    <source>
        <dbReference type="EMBL" id="KAL1403335.1"/>
    </source>
</evidence>
<dbReference type="PANTHER" id="PTHR45805">
    <property type="entry name" value="NUCLEAR HORMONE RECEPTOR HR3-RELATED"/>
    <property type="match status" value="1"/>
</dbReference>
<evidence type="ECO:0000259" key="16">
    <source>
        <dbReference type="PROSITE" id="PS51030"/>
    </source>
</evidence>